<feature type="region of interest" description="Disordered" evidence="5">
    <location>
        <begin position="1"/>
        <end position="30"/>
    </location>
</feature>
<comment type="caution">
    <text evidence="7">The sequence shown here is derived from an EMBL/GenBank/DDBJ whole genome shotgun (WGS) entry which is preliminary data.</text>
</comment>
<dbReference type="Pfam" id="PF00085">
    <property type="entry name" value="Thioredoxin"/>
    <property type="match status" value="1"/>
</dbReference>
<evidence type="ECO:0000313" key="8">
    <source>
        <dbReference type="Proteomes" id="UP000660262"/>
    </source>
</evidence>
<dbReference type="NCBIfam" id="TIGR01068">
    <property type="entry name" value="thioredoxin"/>
    <property type="match status" value="1"/>
</dbReference>
<dbReference type="Proteomes" id="UP000660262">
    <property type="component" value="Unassembled WGS sequence"/>
</dbReference>
<evidence type="ECO:0000256" key="2">
    <source>
        <dbReference type="ARBA" id="ARBA00022982"/>
    </source>
</evidence>
<feature type="domain" description="Thioredoxin" evidence="6">
    <location>
        <begin position="7"/>
        <end position="147"/>
    </location>
</feature>
<keyword evidence="3" id="KW-1015">Disulfide bond</keyword>
<dbReference type="PANTHER" id="PTHR45663:SF11">
    <property type="entry name" value="GEO12009P1"/>
    <property type="match status" value="1"/>
</dbReference>
<dbReference type="OrthoDB" id="2121326at2759"/>
<reference evidence="7" key="1">
    <citation type="submission" date="2020-10" db="EMBL/GenBank/DDBJ databases">
        <title>Unveiling of a novel bifunctional photoreceptor, Dualchrome1, isolated from a cosmopolitan green alga.</title>
        <authorList>
            <person name="Suzuki S."/>
            <person name="Kawachi M."/>
        </authorList>
    </citation>
    <scope>NUCLEOTIDE SEQUENCE</scope>
    <source>
        <strain evidence="7">NIES 2893</strain>
    </source>
</reference>
<dbReference type="InterPro" id="IPR005746">
    <property type="entry name" value="Thioredoxin"/>
</dbReference>
<dbReference type="FunFam" id="3.40.30.10:FF:000001">
    <property type="entry name" value="Thioredoxin"/>
    <property type="match status" value="1"/>
</dbReference>
<organism evidence="7 8">
    <name type="scientific">Pycnococcus provasolii</name>
    <dbReference type="NCBI Taxonomy" id="41880"/>
    <lineage>
        <taxon>Eukaryota</taxon>
        <taxon>Viridiplantae</taxon>
        <taxon>Chlorophyta</taxon>
        <taxon>Pseudoscourfieldiophyceae</taxon>
        <taxon>Pseudoscourfieldiales</taxon>
        <taxon>Pycnococcaceae</taxon>
        <taxon>Pycnococcus</taxon>
    </lineage>
</organism>
<dbReference type="InterPro" id="IPR036249">
    <property type="entry name" value="Thioredoxin-like_sf"/>
</dbReference>
<evidence type="ECO:0000256" key="1">
    <source>
        <dbReference type="ARBA" id="ARBA00022448"/>
    </source>
</evidence>
<keyword evidence="4" id="KW-0676">Redox-active center</keyword>
<dbReference type="EMBL" id="BNJQ01000008">
    <property type="protein sequence ID" value="GHP04854.1"/>
    <property type="molecule type" value="Genomic_DNA"/>
</dbReference>
<evidence type="ECO:0000256" key="4">
    <source>
        <dbReference type="ARBA" id="ARBA00023284"/>
    </source>
</evidence>
<keyword evidence="1" id="KW-0813">Transport</keyword>
<keyword evidence="2" id="KW-0249">Electron transport</keyword>
<dbReference type="Gene3D" id="3.40.30.10">
    <property type="entry name" value="Glutaredoxin"/>
    <property type="match status" value="1"/>
</dbReference>
<dbReference type="SUPFAM" id="SSF52833">
    <property type="entry name" value="Thioredoxin-like"/>
    <property type="match status" value="1"/>
</dbReference>
<gene>
    <name evidence="7" type="ORF">PPROV_000360600</name>
</gene>
<proteinExistence type="predicted"/>
<evidence type="ECO:0000313" key="7">
    <source>
        <dbReference type="EMBL" id="GHP04854.1"/>
    </source>
</evidence>
<dbReference type="CDD" id="cd02947">
    <property type="entry name" value="TRX_family"/>
    <property type="match status" value="1"/>
</dbReference>
<dbReference type="PRINTS" id="PR00421">
    <property type="entry name" value="THIOREDOXIN"/>
</dbReference>
<dbReference type="InterPro" id="IPR013766">
    <property type="entry name" value="Thioredoxin_domain"/>
</dbReference>
<dbReference type="InterPro" id="IPR017937">
    <property type="entry name" value="Thioredoxin_CS"/>
</dbReference>
<name>A0A830HCR2_9CHLO</name>
<feature type="compositionally biased region" description="Polar residues" evidence="5">
    <location>
        <begin position="1"/>
        <end position="10"/>
    </location>
</feature>
<protein>
    <recommendedName>
        <fullName evidence="6">Thioredoxin domain-containing protein</fullName>
    </recommendedName>
</protein>
<accession>A0A830HCR2</accession>
<dbReference type="PROSITE" id="PS51352">
    <property type="entry name" value="THIOREDOXIN_2"/>
    <property type="match status" value="1"/>
</dbReference>
<dbReference type="AlphaFoldDB" id="A0A830HCR2"/>
<keyword evidence="8" id="KW-1185">Reference proteome</keyword>
<sequence length="147" mass="16131">MMATRTSSINARAPTHRAIRPASSQKTHRRSLLCRAEDTQTSAANVVTDATFEELVLKSPVPVLVDFWAPWCGPCRMIAPLIDEISNEYGDKLRALKLNTDESPSVATEYGIRSIPTVMIFKDGAKLDTVIGAVPKSTLVNAIEKYL</sequence>
<dbReference type="PANTHER" id="PTHR45663">
    <property type="entry name" value="GEO12009P1"/>
    <property type="match status" value="1"/>
</dbReference>
<evidence type="ECO:0000256" key="5">
    <source>
        <dbReference type="SAM" id="MobiDB-lite"/>
    </source>
</evidence>
<dbReference type="GO" id="GO:0005737">
    <property type="term" value="C:cytoplasm"/>
    <property type="evidence" value="ECO:0007669"/>
    <property type="project" value="TreeGrafter"/>
</dbReference>
<dbReference type="GO" id="GO:0015035">
    <property type="term" value="F:protein-disulfide reductase activity"/>
    <property type="evidence" value="ECO:0007669"/>
    <property type="project" value="InterPro"/>
</dbReference>
<evidence type="ECO:0000256" key="3">
    <source>
        <dbReference type="ARBA" id="ARBA00023157"/>
    </source>
</evidence>
<evidence type="ECO:0000259" key="6">
    <source>
        <dbReference type="PROSITE" id="PS51352"/>
    </source>
</evidence>
<dbReference type="PROSITE" id="PS00194">
    <property type="entry name" value="THIOREDOXIN_1"/>
    <property type="match status" value="1"/>
</dbReference>